<evidence type="ECO:0000313" key="3">
    <source>
        <dbReference type="Proteomes" id="UP001209713"/>
    </source>
</evidence>
<gene>
    <name evidence="2" type="ORF">OFY17_14575</name>
</gene>
<accession>A0ABT2YW60</accession>
<dbReference type="EMBL" id="JAOVZB010000009">
    <property type="protein sequence ID" value="MCV2404088.1"/>
    <property type="molecule type" value="Genomic_DNA"/>
</dbReference>
<feature type="transmembrane region" description="Helical" evidence="1">
    <location>
        <begin position="125"/>
        <end position="158"/>
    </location>
</feature>
<evidence type="ECO:0000313" key="2">
    <source>
        <dbReference type="EMBL" id="MCV2404088.1"/>
    </source>
</evidence>
<reference evidence="2 3" key="1">
    <citation type="submission" date="2022-10" db="EMBL/GenBank/DDBJ databases">
        <title>Marinomonas transparenta sp. nov. and Marinomonas sargassi sp. nov., isolated from marine alga (Sargassum natans (L.) Gaillon).</title>
        <authorList>
            <person name="Wang Y."/>
        </authorList>
    </citation>
    <scope>NUCLEOTIDE SEQUENCE [LARGE SCALE GENOMIC DNA]</scope>
    <source>
        <strain evidence="2 3">C2222</strain>
    </source>
</reference>
<feature type="transmembrane region" description="Helical" evidence="1">
    <location>
        <begin position="96"/>
        <end position="113"/>
    </location>
</feature>
<name>A0ABT2YW60_9GAMM</name>
<dbReference type="Proteomes" id="UP001209713">
    <property type="component" value="Unassembled WGS sequence"/>
</dbReference>
<proteinExistence type="predicted"/>
<sequence length="163" mass="18423">MVKVLFLTLLLSVLSITVIAFTPASLEKNIGPSPYRAQLDELHAKTSKGLPIDAPEWNLSRELIQKNNAWFEKQTRPTLKEGGSAVFEAFRNKSDSATLFLMVIWGLGFYYILKSIKLKSALLVLIFPTVLFSFGFLSSVAIIGVFISIFCAYLFFIYRWNKT</sequence>
<keyword evidence="1" id="KW-0812">Transmembrane</keyword>
<organism evidence="2 3">
    <name type="scientific">Marinomonas sargassi</name>
    <dbReference type="NCBI Taxonomy" id="2984494"/>
    <lineage>
        <taxon>Bacteria</taxon>
        <taxon>Pseudomonadati</taxon>
        <taxon>Pseudomonadota</taxon>
        <taxon>Gammaproteobacteria</taxon>
        <taxon>Oceanospirillales</taxon>
        <taxon>Oceanospirillaceae</taxon>
        <taxon>Marinomonas</taxon>
    </lineage>
</organism>
<dbReference type="RefSeq" id="WP_263531467.1">
    <property type="nucleotide sequence ID" value="NZ_JAOVZB010000009.1"/>
</dbReference>
<comment type="caution">
    <text evidence="2">The sequence shown here is derived from an EMBL/GenBank/DDBJ whole genome shotgun (WGS) entry which is preliminary data.</text>
</comment>
<keyword evidence="1" id="KW-1133">Transmembrane helix</keyword>
<evidence type="ECO:0000256" key="1">
    <source>
        <dbReference type="SAM" id="Phobius"/>
    </source>
</evidence>
<keyword evidence="1" id="KW-0472">Membrane</keyword>
<keyword evidence="3" id="KW-1185">Reference proteome</keyword>
<protein>
    <submittedName>
        <fullName evidence="2">Uncharacterized protein</fullName>
    </submittedName>
</protein>